<dbReference type="RefSeq" id="WP_201138663.1">
    <property type="nucleotide sequence ID" value="NZ_CAJNAS010000001.1"/>
</dbReference>
<keyword evidence="1" id="KW-0812">Transmembrane</keyword>
<evidence type="ECO:0000313" key="2">
    <source>
        <dbReference type="EMBL" id="CAE6858359.1"/>
    </source>
</evidence>
<name>A0A9N8MRQ2_9BURK</name>
<organism evidence="2 3">
    <name type="scientific">Paraburkholderia domus</name>
    <dbReference type="NCBI Taxonomy" id="2793075"/>
    <lineage>
        <taxon>Bacteria</taxon>
        <taxon>Pseudomonadati</taxon>
        <taxon>Pseudomonadota</taxon>
        <taxon>Betaproteobacteria</taxon>
        <taxon>Burkholderiales</taxon>
        <taxon>Burkholderiaceae</taxon>
        <taxon>Paraburkholderia</taxon>
    </lineage>
</organism>
<proteinExistence type="predicted"/>
<protein>
    <submittedName>
        <fullName evidence="2">Uncharacterized protein</fullName>
    </submittedName>
</protein>
<accession>A0A9N8MRQ2</accession>
<dbReference type="Proteomes" id="UP000675121">
    <property type="component" value="Unassembled WGS sequence"/>
</dbReference>
<gene>
    <name evidence="2" type="ORF">R70211_00306</name>
</gene>
<feature type="transmembrane region" description="Helical" evidence="1">
    <location>
        <begin position="45"/>
        <end position="64"/>
    </location>
</feature>
<comment type="caution">
    <text evidence="2">The sequence shown here is derived from an EMBL/GenBank/DDBJ whole genome shotgun (WGS) entry which is preliminary data.</text>
</comment>
<keyword evidence="1" id="KW-0472">Membrane</keyword>
<evidence type="ECO:0000313" key="3">
    <source>
        <dbReference type="Proteomes" id="UP000675121"/>
    </source>
</evidence>
<reference evidence="2" key="1">
    <citation type="submission" date="2021-02" db="EMBL/GenBank/DDBJ databases">
        <authorList>
            <person name="Vanwijnsberghe S."/>
        </authorList>
    </citation>
    <scope>NUCLEOTIDE SEQUENCE</scope>
    <source>
        <strain evidence="2">R-70211</strain>
    </source>
</reference>
<feature type="transmembrane region" description="Helical" evidence="1">
    <location>
        <begin position="70"/>
        <end position="90"/>
    </location>
</feature>
<dbReference type="EMBL" id="CAJNAS010000001">
    <property type="protein sequence ID" value="CAE6858359.1"/>
    <property type="molecule type" value="Genomic_DNA"/>
</dbReference>
<feature type="transmembrane region" description="Helical" evidence="1">
    <location>
        <begin position="176"/>
        <end position="194"/>
    </location>
</feature>
<sequence>MQNSRTNTVSSPLESALEEAHGLSRRDVFLLEMYKQCSGHLNRHVTAMWQCIAVVVAFGATLRMDADGPSFDYAIAVALLLCTWLAASNLDASAWFNRNIAIITNIERLFLESSDASLVHPFFLPPHRANKVIAHFKIQIWFAGSVGFILLALHFFQRVSAGFALPFRCFDPSRALPYGIGFFSLIALVTLKRYQNRQQEKINLKSPGLQY</sequence>
<keyword evidence="1" id="KW-1133">Transmembrane helix</keyword>
<keyword evidence="3" id="KW-1185">Reference proteome</keyword>
<dbReference type="AlphaFoldDB" id="A0A9N8MRQ2"/>
<evidence type="ECO:0000256" key="1">
    <source>
        <dbReference type="SAM" id="Phobius"/>
    </source>
</evidence>
<feature type="transmembrane region" description="Helical" evidence="1">
    <location>
        <begin position="138"/>
        <end position="156"/>
    </location>
</feature>